<evidence type="ECO:0000256" key="11">
    <source>
        <dbReference type="SAM" id="Phobius"/>
    </source>
</evidence>
<name>A0A3N5Y172_9ALTE</name>
<keyword evidence="14" id="KW-1185">Reference proteome</keyword>
<comment type="caution">
    <text evidence="13">The sequence shown here is derived from an EMBL/GenBank/DDBJ whole genome shotgun (WGS) entry which is preliminary data.</text>
</comment>
<evidence type="ECO:0000256" key="2">
    <source>
        <dbReference type="ARBA" id="ARBA00009984"/>
    </source>
</evidence>
<gene>
    <name evidence="13" type="primary">gspG</name>
    <name evidence="13" type="ORF">DRW07_11495</name>
</gene>
<keyword evidence="7 11" id="KW-0812">Transmembrane</keyword>
<keyword evidence="5" id="KW-0488">Methylation</keyword>
<dbReference type="PROSITE" id="PS00409">
    <property type="entry name" value="PROKAR_NTER_METHYL"/>
    <property type="match status" value="1"/>
</dbReference>
<keyword evidence="4" id="KW-1003">Cell membrane</keyword>
<evidence type="ECO:0000313" key="14">
    <source>
        <dbReference type="Proteomes" id="UP000275281"/>
    </source>
</evidence>
<feature type="coiled-coil region" evidence="10">
    <location>
        <begin position="35"/>
        <end position="62"/>
    </location>
</feature>
<evidence type="ECO:0000256" key="4">
    <source>
        <dbReference type="ARBA" id="ARBA00022475"/>
    </source>
</evidence>
<protein>
    <recommendedName>
        <fullName evidence="3">Type II secretion system core protein G</fullName>
    </recommendedName>
</protein>
<reference evidence="13 14" key="1">
    <citation type="submission" date="2018-11" db="EMBL/GenBank/DDBJ databases">
        <authorList>
            <person name="Ye M.-Q."/>
            <person name="Du Z.-J."/>
        </authorList>
    </citation>
    <scope>NUCLEOTIDE SEQUENCE [LARGE SCALE GENOMIC DNA]</scope>
    <source>
        <strain evidence="13 14">U0105</strain>
    </source>
</reference>
<dbReference type="InterPro" id="IPR012902">
    <property type="entry name" value="N_methyl_site"/>
</dbReference>
<evidence type="ECO:0000259" key="12">
    <source>
        <dbReference type="Pfam" id="PF08334"/>
    </source>
</evidence>
<organism evidence="13 14">
    <name type="scientific">Alteromonas sediminis</name>
    <dbReference type="NCBI Taxonomy" id="2259342"/>
    <lineage>
        <taxon>Bacteria</taxon>
        <taxon>Pseudomonadati</taxon>
        <taxon>Pseudomonadota</taxon>
        <taxon>Gammaproteobacteria</taxon>
        <taxon>Alteromonadales</taxon>
        <taxon>Alteromonadaceae</taxon>
        <taxon>Alteromonas/Salinimonas group</taxon>
        <taxon>Alteromonas</taxon>
    </lineage>
</organism>
<dbReference type="InterPro" id="IPR013545">
    <property type="entry name" value="T2SS_protein-GspG_C"/>
</dbReference>
<evidence type="ECO:0000256" key="1">
    <source>
        <dbReference type="ARBA" id="ARBA00004377"/>
    </source>
</evidence>
<dbReference type="PANTHER" id="PTHR30093">
    <property type="entry name" value="GENERAL SECRETION PATHWAY PROTEIN G"/>
    <property type="match status" value="1"/>
</dbReference>
<dbReference type="InterPro" id="IPR000983">
    <property type="entry name" value="Bac_GSPG_pilin"/>
</dbReference>
<evidence type="ECO:0000256" key="10">
    <source>
        <dbReference type="SAM" id="Coils"/>
    </source>
</evidence>
<dbReference type="Proteomes" id="UP000275281">
    <property type="component" value="Unassembled WGS sequence"/>
</dbReference>
<evidence type="ECO:0000256" key="6">
    <source>
        <dbReference type="ARBA" id="ARBA00022519"/>
    </source>
</evidence>
<dbReference type="NCBIfam" id="TIGR01710">
    <property type="entry name" value="typeII_sec_gspG"/>
    <property type="match status" value="1"/>
</dbReference>
<dbReference type="InterPro" id="IPR010054">
    <property type="entry name" value="Type2_sec_GspG"/>
</dbReference>
<dbReference type="GO" id="GO:0005886">
    <property type="term" value="C:plasma membrane"/>
    <property type="evidence" value="ECO:0007669"/>
    <property type="project" value="UniProtKB-SubCell"/>
</dbReference>
<dbReference type="Pfam" id="PF08334">
    <property type="entry name" value="T2SSG"/>
    <property type="match status" value="1"/>
</dbReference>
<accession>A0A3N5Y172</accession>
<dbReference type="PRINTS" id="PR00813">
    <property type="entry name" value="BCTERIALGSPG"/>
</dbReference>
<dbReference type="InterPro" id="IPR045584">
    <property type="entry name" value="Pilin-like"/>
</dbReference>
<keyword evidence="10" id="KW-0175">Coiled coil</keyword>
<evidence type="ECO:0000256" key="5">
    <source>
        <dbReference type="ARBA" id="ARBA00022481"/>
    </source>
</evidence>
<evidence type="ECO:0000256" key="8">
    <source>
        <dbReference type="ARBA" id="ARBA00022989"/>
    </source>
</evidence>
<evidence type="ECO:0000256" key="3">
    <source>
        <dbReference type="ARBA" id="ARBA00020042"/>
    </source>
</evidence>
<dbReference type="EMBL" id="RPOK01000003">
    <property type="protein sequence ID" value="RPJ66693.1"/>
    <property type="molecule type" value="Genomic_DNA"/>
</dbReference>
<keyword evidence="8 11" id="KW-1133">Transmembrane helix</keyword>
<dbReference type="Gene3D" id="3.30.700.10">
    <property type="entry name" value="Glycoprotein, Type 4 Pilin"/>
    <property type="match status" value="1"/>
</dbReference>
<dbReference type="OrthoDB" id="9795612at2"/>
<feature type="domain" description="Type II secretion system protein GspG C-terminal" evidence="12">
    <location>
        <begin position="33"/>
        <end position="138"/>
    </location>
</feature>
<evidence type="ECO:0000313" key="13">
    <source>
        <dbReference type="EMBL" id="RPJ66693.1"/>
    </source>
</evidence>
<comment type="subcellular location">
    <subcellularLocation>
        <location evidence="1">Cell inner membrane</location>
        <topology evidence="1">Single-pass membrane protein</topology>
    </subcellularLocation>
</comment>
<dbReference type="PANTHER" id="PTHR30093:SF44">
    <property type="entry name" value="TYPE II SECRETION SYSTEM CORE PROTEIN G"/>
    <property type="match status" value="1"/>
</dbReference>
<dbReference type="AlphaFoldDB" id="A0A3N5Y172"/>
<proteinExistence type="inferred from homology"/>
<comment type="similarity">
    <text evidence="2">Belongs to the GSP G family.</text>
</comment>
<keyword evidence="6" id="KW-0997">Cell inner membrane</keyword>
<dbReference type="NCBIfam" id="TIGR02532">
    <property type="entry name" value="IV_pilin_GFxxxE"/>
    <property type="match status" value="1"/>
</dbReference>
<evidence type="ECO:0000256" key="7">
    <source>
        <dbReference type="ARBA" id="ARBA00022692"/>
    </source>
</evidence>
<dbReference type="Pfam" id="PF07963">
    <property type="entry name" value="N_methyl"/>
    <property type="match status" value="1"/>
</dbReference>
<feature type="transmembrane region" description="Helical" evidence="11">
    <location>
        <begin position="12"/>
        <end position="34"/>
    </location>
</feature>
<sequence length="144" mass="15811">MKNRNALKGFTLIEIMVVLLIIGLITAVVAPQFLGQSEEAQLKKAAIDIQQLESALQMYKLRNNVYPTTEQGLDALVNAPTVDPIPSNYPEGGFIRRLPEDPWGQPYQLISPGELGVIDIFSNGPDTLPGTDDDIGTWNIGDYQ</sequence>
<dbReference type="GO" id="GO:0015627">
    <property type="term" value="C:type II protein secretion system complex"/>
    <property type="evidence" value="ECO:0007669"/>
    <property type="project" value="InterPro"/>
</dbReference>
<keyword evidence="9 11" id="KW-0472">Membrane</keyword>
<dbReference type="GO" id="GO:0015628">
    <property type="term" value="P:protein secretion by the type II secretion system"/>
    <property type="evidence" value="ECO:0007669"/>
    <property type="project" value="InterPro"/>
</dbReference>
<dbReference type="RefSeq" id="WP_124028050.1">
    <property type="nucleotide sequence ID" value="NZ_JBHRSN010000006.1"/>
</dbReference>
<evidence type="ECO:0000256" key="9">
    <source>
        <dbReference type="ARBA" id="ARBA00023136"/>
    </source>
</evidence>
<dbReference type="SUPFAM" id="SSF54523">
    <property type="entry name" value="Pili subunits"/>
    <property type="match status" value="1"/>
</dbReference>